<accession>A0ABU9HSU8</accession>
<comment type="caution">
    <text evidence="3">The sequence shown here is derived from an EMBL/GenBank/DDBJ whole genome shotgun (WGS) entry which is preliminary data.</text>
</comment>
<evidence type="ECO:0000256" key="1">
    <source>
        <dbReference type="SAM" id="Phobius"/>
    </source>
</evidence>
<dbReference type="Proteomes" id="UP001464555">
    <property type="component" value="Unassembled WGS sequence"/>
</dbReference>
<organism evidence="3 4">
    <name type="scientific">Flavobacterium arundinis</name>
    <dbReference type="NCBI Taxonomy" id="3139143"/>
    <lineage>
        <taxon>Bacteria</taxon>
        <taxon>Pseudomonadati</taxon>
        <taxon>Bacteroidota</taxon>
        <taxon>Flavobacteriia</taxon>
        <taxon>Flavobacteriales</taxon>
        <taxon>Flavobacteriaceae</taxon>
        <taxon>Flavobacterium</taxon>
    </lineage>
</organism>
<dbReference type="InterPro" id="IPR029058">
    <property type="entry name" value="AB_hydrolase_fold"/>
</dbReference>
<protein>
    <submittedName>
        <fullName evidence="3">Alpha/beta fold hydrolase</fullName>
    </submittedName>
</protein>
<sequence>MKKPLRIVRNIFIAIVGLYLLVLCLLYFFQEKLLFHPQFLEQKHQFAFSGSFEEIFIPVDDDVKLHGVLFKAKNSKGLVFYLHGNGGCVDGWGGSAENFTSSGYDLFMLDYRGYGKSGGAIEGEAQMNDDIEKAFAFMQEKYKEGTIIIVGYSIGTGPASHLAAAKNIKALILQAPYYSLTELESEKVPLIPEFVKRYKFNTGNEILKVKAPIYLFHGTEDKLIPYKHSLKLKEKAGDRAVLIPLPGEGHNAINESDLFKEKLSEILKKS</sequence>
<keyword evidence="3" id="KW-0378">Hydrolase</keyword>
<dbReference type="Gene3D" id="3.40.50.1820">
    <property type="entry name" value="alpha/beta hydrolase"/>
    <property type="match status" value="1"/>
</dbReference>
<evidence type="ECO:0000313" key="3">
    <source>
        <dbReference type="EMBL" id="MEL1243245.1"/>
    </source>
</evidence>
<keyword evidence="4" id="KW-1185">Reference proteome</keyword>
<evidence type="ECO:0000259" key="2">
    <source>
        <dbReference type="Pfam" id="PF00561"/>
    </source>
</evidence>
<dbReference type="PANTHER" id="PTHR12277">
    <property type="entry name" value="ALPHA/BETA HYDROLASE DOMAIN-CONTAINING PROTEIN"/>
    <property type="match status" value="1"/>
</dbReference>
<dbReference type="EMBL" id="JBBYHR010000002">
    <property type="protein sequence ID" value="MEL1243245.1"/>
    <property type="molecule type" value="Genomic_DNA"/>
</dbReference>
<keyword evidence="1" id="KW-0472">Membrane</keyword>
<name>A0ABU9HSU8_9FLAO</name>
<dbReference type="PANTHER" id="PTHR12277:SF81">
    <property type="entry name" value="PROTEIN ABHD13"/>
    <property type="match status" value="1"/>
</dbReference>
<proteinExistence type="predicted"/>
<keyword evidence="1" id="KW-0812">Transmembrane</keyword>
<dbReference type="GO" id="GO:0016787">
    <property type="term" value="F:hydrolase activity"/>
    <property type="evidence" value="ECO:0007669"/>
    <property type="project" value="UniProtKB-KW"/>
</dbReference>
<gene>
    <name evidence="3" type="ORF">AAEO56_03130</name>
</gene>
<feature type="transmembrane region" description="Helical" evidence="1">
    <location>
        <begin position="7"/>
        <end position="29"/>
    </location>
</feature>
<dbReference type="SUPFAM" id="SSF53474">
    <property type="entry name" value="alpha/beta-Hydrolases"/>
    <property type="match status" value="1"/>
</dbReference>
<dbReference type="RefSeq" id="WP_341695570.1">
    <property type="nucleotide sequence ID" value="NZ_JBBYHR010000002.1"/>
</dbReference>
<reference evidence="3 4" key="1">
    <citation type="submission" date="2024-04" db="EMBL/GenBank/DDBJ databases">
        <title>Flavobacterium sp. DGU11 16S ribosomal RNA gene Genome sequencing and assembly.</title>
        <authorList>
            <person name="Park S."/>
        </authorList>
    </citation>
    <scope>NUCLEOTIDE SEQUENCE [LARGE SCALE GENOMIC DNA]</scope>
    <source>
        <strain evidence="3 4">DGU11</strain>
    </source>
</reference>
<feature type="domain" description="AB hydrolase-1" evidence="2">
    <location>
        <begin position="78"/>
        <end position="198"/>
    </location>
</feature>
<dbReference type="InterPro" id="IPR000073">
    <property type="entry name" value="AB_hydrolase_1"/>
</dbReference>
<dbReference type="Pfam" id="PF00561">
    <property type="entry name" value="Abhydrolase_1"/>
    <property type="match status" value="1"/>
</dbReference>
<evidence type="ECO:0000313" key="4">
    <source>
        <dbReference type="Proteomes" id="UP001464555"/>
    </source>
</evidence>
<keyword evidence="1" id="KW-1133">Transmembrane helix</keyword>